<dbReference type="EMBL" id="BIMX01000032">
    <property type="protein sequence ID" value="GCF01426.1"/>
    <property type="molecule type" value="Genomic_DNA"/>
</dbReference>
<reference evidence="3 4" key="1">
    <citation type="submission" date="2019-01" db="EMBL/GenBank/DDBJ databases">
        <title>Draft Genome Sequencing of Zygosaccharomyces mellis Ca-7.</title>
        <authorList>
            <person name="Shiwa Y."/>
            <person name="Kanesaki Y."/>
            <person name="Ishige T."/>
            <person name="Mura K."/>
            <person name="Hori T."/>
            <person name="Tamura T."/>
        </authorList>
    </citation>
    <scope>NUCLEOTIDE SEQUENCE [LARGE SCALE GENOMIC DNA]</scope>
    <source>
        <strain evidence="3 4">Ca-7</strain>
    </source>
</reference>
<dbReference type="AlphaFoldDB" id="A0A4C2EB67"/>
<dbReference type="InterPro" id="IPR044926">
    <property type="entry name" value="RGS_subdomain_2"/>
</dbReference>
<dbReference type="SUPFAM" id="SSF48097">
    <property type="entry name" value="Regulator of G-protein signaling, RGS"/>
    <property type="match status" value="1"/>
</dbReference>
<comment type="caution">
    <text evidence="3">The sequence shown here is derived from an EMBL/GenBank/DDBJ whole genome shotgun (WGS) entry which is preliminary data.</text>
</comment>
<dbReference type="CDD" id="cd07440">
    <property type="entry name" value="RGS"/>
    <property type="match status" value="1"/>
</dbReference>
<protein>
    <recommendedName>
        <fullName evidence="2">RGS domain-containing protein</fullName>
    </recommendedName>
</protein>
<dbReference type="OrthoDB" id="10266999at2759"/>
<sequence length="272" mass="30788">MQCHENCSIPSLQEVLTRPGGGEVESSPYTMGKFEQFLIKSHCEENYEFWRTCNGYLLRYDNDDFDIQRWNTGIYKKFIRESSPMECNLPEDIKHNFEESYRDSCRVPKMILYRARQHAWSLMTDAYRQYVRQACKESGCCGSRSVSRSGSPLELARIRCDPSSANLTVPVMGLPAIAVTNVSNLTGSNQVFTRSSSFSSAEPETPGSSEGSPTESPDVIGAGTQRLISKGKEIMSRFRLKNRRTSFASPSSTNSIYTNLERRASDRTLYQK</sequence>
<feature type="compositionally biased region" description="Polar residues" evidence="1">
    <location>
        <begin position="245"/>
        <end position="258"/>
    </location>
</feature>
<evidence type="ECO:0000313" key="4">
    <source>
        <dbReference type="Proteomes" id="UP000301737"/>
    </source>
</evidence>
<evidence type="ECO:0000313" key="3">
    <source>
        <dbReference type="EMBL" id="GCF01426.1"/>
    </source>
</evidence>
<dbReference type="SMART" id="SM00315">
    <property type="entry name" value="RGS"/>
    <property type="match status" value="1"/>
</dbReference>
<name>A0A4C2EB67_9SACH</name>
<keyword evidence="4" id="KW-1185">Reference proteome</keyword>
<evidence type="ECO:0000256" key="1">
    <source>
        <dbReference type="SAM" id="MobiDB-lite"/>
    </source>
</evidence>
<gene>
    <name evidence="3" type="ORF">ZYGM_001492</name>
</gene>
<dbReference type="Proteomes" id="UP000301737">
    <property type="component" value="Unassembled WGS sequence"/>
</dbReference>
<evidence type="ECO:0000259" key="2">
    <source>
        <dbReference type="PROSITE" id="PS50132"/>
    </source>
</evidence>
<dbReference type="Gene3D" id="1.10.167.10">
    <property type="entry name" value="Regulator of G-protein Signalling 4, domain 2"/>
    <property type="match status" value="1"/>
</dbReference>
<dbReference type="Pfam" id="PF00615">
    <property type="entry name" value="RGS"/>
    <property type="match status" value="1"/>
</dbReference>
<feature type="domain" description="RGS" evidence="2">
    <location>
        <begin position="34"/>
        <end position="125"/>
    </location>
</feature>
<feature type="compositionally biased region" description="Low complexity" evidence="1">
    <location>
        <begin position="202"/>
        <end position="217"/>
    </location>
</feature>
<dbReference type="InterPro" id="IPR016137">
    <property type="entry name" value="RGS"/>
</dbReference>
<dbReference type="PANTHER" id="PTHR10845">
    <property type="entry name" value="REGULATOR OF G PROTEIN SIGNALING"/>
    <property type="match status" value="1"/>
</dbReference>
<proteinExistence type="predicted"/>
<feature type="region of interest" description="Disordered" evidence="1">
    <location>
        <begin position="244"/>
        <end position="272"/>
    </location>
</feature>
<dbReference type="PROSITE" id="PS50132">
    <property type="entry name" value="RGS"/>
    <property type="match status" value="1"/>
</dbReference>
<dbReference type="InterPro" id="IPR036305">
    <property type="entry name" value="RGS_sf"/>
</dbReference>
<feature type="region of interest" description="Disordered" evidence="1">
    <location>
        <begin position="194"/>
        <end position="220"/>
    </location>
</feature>
<organism evidence="3 4">
    <name type="scientific">Zygosaccharomyces mellis</name>
    <dbReference type="NCBI Taxonomy" id="42258"/>
    <lineage>
        <taxon>Eukaryota</taxon>
        <taxon>Fungi</taxon>
        <taxon>Dikarya</taxon>
        <taxon>Ascomycota</taxon>
        <taxon>Saccharomycotina</taxon>
        <taxon>Saccharomycetes</taxon>
        <taxon>Saccharomycetales</taxon>
        <taxon>Saccharomycetaceae</taxon>
        <taxon>Zygosaccharomyces</taxon>
    </lineage>
</organism>
<accession>A0A4C2EB67</accession>
<dbReference type="PANTHER" id="PTHR10845:SF192">
    <property type="entry name" value="DOUBLE HIT, ISOFORM B"/>
    <property type="match status" value="1"/>
</dbReference>